<feature type="domain" description="GUN4-like" evidence="1">
    <location>
        <begin position="96"/>
        <end position="234"/>
    </location>
</feature>
<proteinExistence type="predicted"/>
<dbReference type="SUPFAM" id="SSF48371">
    <property type="entry name" value="ARM repeat"/>
    <property type="match status" value="1"/>
</dbReference>
<reference evidence="3" key="1">
    <citation type="submission" date="2018-05" db="EMBL/GenBank/DDBJ databases">
        <title>Organellar genomes of Gracilariaceae.</title>
        <authorList>
            <person name="Iha C."/>
            <person name="Oliveira M.C."/>
        </authorList>
    </citation>
    <scope>NUCLEOTIDE SEQUENCE</scope>
</reference>
<gene>
    <name evidence="3" type="primary">ycf53</name>
</gene>
<dbReference type="AlphaFoldDB" id="A0A345UAH2"/>
<dbReference type="Pfam" id="PF16416">
    <property type="entry name" value="GUN4_N"/>
    <property type="match status" value="1"/>
</dbReference>
<evidence type="ECO:0000259" key="2">
    <source>
        <dbReference type="Pfam" id="PF16416"/>
    </source>
</evidence>
<dbReference type="CDD" id="cd16383">
    <property type="entry name" value="GUN4"/>
    <property type="match status" value="1"/>
</dbReference>
<accession>A0A345UAH2</accession>
<keyword evidence="3" id="KW-0934">Plastid</keyword>
<dbReference type="GeneID" id="37624137"/>
<dbReference type="Gene3D" id="1.25.40.620">
    <property type="match status" value="1"/>
</dbReference>
<evidence type="ECO:0008006" key="4">
    <source>
        <dbReference type="Google" id="ProtNLM"/>
    </source>
</evidence>
<dbReference type="Gene3D" id="1.10.10.1770">
    <property type="entry name" value="Gun4-like"/>
    <property type="match status" value="1"/>
</dbReference>
<geneLocation type="chloroplast" evidence="3"/>
<dbReference type="RefSeq" id="YP_009511581.1">
    <property type="nucleotide sequence ID" value="NC_039145.1"/>
</dbReference>
<name>A0A345UAH2_9FLOR</name>
<evidence type="ECO:0000313" key="3">
    <source>
        <dbReference type="EMBL" id="AXI97458.1"/>
    </source>
</evidence>
<dbReference type="PANTHER" id="PTHR34800:SF1">
    <property type="entry name" value="TETRAPYRROLE-BINDING PROTEIN, CHLOROPLASTIC"/>
    <property type="match status" value="1"/>
</dbReference>
<organism evidence="3">
    <name type="scientific">Melanthalia intermedia</name>
    <dbReference type="NCBI Taxonomy" id="172989"/>
    <lineage>
        <taxon>Eukaryota</taxon>
        <taxon>Rhodophyta</taxon>
        <taxon>Florideophyceae</taxon>
        <taxon>Rhodymeniophycidae</taxon>
        <taxon>Gracilariales</taxon>
        <taxon>Gracilariaceae</taxon>
        <taxon>Melanthalia</taxon>
    </lineage>
</organism>
<dbReference type="InterPro" id="IPR016024">
    <property type="entry name" value="ARM-type_fold"/>
</dbReference>
<evidence type="ECO:0000259" key="1">
    <source>
        <dbReference type="Pfam" id="PF05419"/>
    </source>
</evidence>
<dbReference type="Pfam" id="PF05419">
    <property type="entry name" value="GUN4"/>
    <property type="match status" value="1"/>
</dbReference>
<dbReference type="InterPro" id="IPR037215">
    <property type="entry name" value="GUN4-like_sf"/>
</dbReference>
<dbReference type="SUPFAM" id="SSF140869">
    <property type="entry name" value="GUN4-like"/>
    <property type="match status" value="1"/>
</dbReference>
<feature type="domain" description="GUN4 N-terminal ARM-like repeat" evidence="2">
    <location>
        <begin position="25"/>
        <end position="83"/>
    </location>
</feature>
<sequence length="241" mass="28292">MINVNSDLVVSRKIASLKILIGTTKQLELIKQIMQMGEVGQEALLNFLIHRNMLGKKEIEILDGLIFEILYFESLDSVRKRLNVFFDLGLIDLDSSLRLNYQPLQELLIVHNFQEADKLTQSCLCSLAGLEEVSQRNWLYFTDITSIPSEDLLVIDKLWRLYSRGKFGFSIQRKIWISNNSNWEKFWHQIGWKDNGIARRYPTEFMWNINAPYGHLPLFNQLRGVQVLSALFKHIIWNRFD</sequence>
<dbReference type="PANTHER" id="PTHR34800">
    <property type="entry name" value="TETRAPYRROLE-BINDING PROTEIN, CHLOROPLASTIC"/>
    <property type="match status" value="1"/>
</dbReference>
<dbReference type="GO" id="GO:0046906">
    <property type="term" value="F:tetrapyrrole binding"/>
    <property type="evidence" value="ECO:0007669"/>
    <property type="project" value="TreeGrafter"/>
</dbReference>
<protein>
    <recommendedName>
        <fullName evidence="4">GUN4-like domain-containing protein</fullName>
    </recommendedName>
</protein>
<dbReference type="InterPro" id="IPR032192">
    <property type="entry name" value="GUN4_N"/>
</dbReference>
<dbReference type="EMBL" id="MH396016">
    <property type="protein sequence ID" value="AXI97458.1"/>
    <property type="molecule type" value="Genomic_DNA"/>
</dbReference>
<keyword evidence="3" id="KW-0150">Chloroplast</keyword>
<dbReference type="InterPro" id="IPR008629">
    <property type="entry name" value="GUN4-like"/>
</dbReference>